<dbReference type="InterPro" id="IPR002575">
    <property type="entry name" value="Aminoglycoside_PTrfase"/>
</dbReference>
<protein>
    <recommendedName>
        <fullName evidence="1">Aminoglycoside phosphotransferase domain-containing protein</fullName>
    </recommendedName>
</protein>
<evidence type="ECO:0000259" key="1">
    <source>
        <dbReference type="Pfam" id="PF01636"/>
    </source>
</evidence>
<comment type="caution">
    <text evidence="2">The sequence shown here is derived from an EMBL/GenBank/DDBJ whole genome shotgun (WGS) entry which is preliminary data.</text>
</comment>
<dbReference type="Proteomes" id="UP000266841">
    <property type="component" value="Unassembled WGS sequence"/>
</dbReference>
<dbReference type="AlphaFoldDB" id="K0R181"/>
<dbReference type="OMA" id="HPRGWNT"/>
<dbReference type="Pfam" id="PF01636">
    <property type="entry name" value="APH"/>
    <property type="match status" value="1"/>
</dbReference>
<evidence type="ECO:0000313" key="3">
    <source>
        <dbReference type="Proteomes" id="UP000266841"/>
    </source>
</evidence>
<dbReference type="Gene3D" id="3.90.1200.10">
    <property type="match status" value="1"/>
</dbReference>
<reference evidence="2 3" key="1">
    <citation type="journal article" date="2012" name="Genome Biol.">
        <title>Genome and low-iron response of an oceanic diatom adapted to chronic iron limitation.</title>
        <authorList>
            <person name="Lommer M."/>
            <person name="Specht M."/>
            <person name="Roy A.S."/>
            <person name="Kraemer L."/>
            <person name="Andreson R."/>
            <person name="Gutowska M.A."/>
            <person name="Wolf J."/>
            <person name="Bergner S.V."/>
            <person name="Schilhabel M.B."/>
            <person name="Klostermeier U.C."/>
            <person name="Beiko R.G."/>
            <person name="Rosenstiel P."/>
            <person name="Hippler M."/>
            <person name="Laroche J."/>
        </authorList>
    </citation>
    <scope>NUCLEOTIDE SEQUENCE [LARGE SCALE GENOMIC DNA]</scope>
    <source>
        <strain evidence="2 3">CCMP1005</strain>
    </source>
</reference>
<organism evidence="2 3">
    <name type="scientific">Thalassiosira oceanica</name>
    <name type="common">Marine diatom</name>
    <dbReference type="NCBI Taxonomy" id="159749"/>
    <lineage>
        <taxon>Eukaryota</taxon>
        <taxon>Sar</taxon>
        <taxon>Stramenopiles</taxon>
        <taxon>Ochrophyta</taxon>
        <taxon>Bacillariophyta</taxon>
        <taxon>Coscinodiscophyceae</taxon>
        <taxon>Thalassiosirophycidae</taxon>
        <taxon>Thalassiosirales</taxon>
        <taxon>Thalassiosiraceae</taxon>
        <taxon>Thalassiosira</taxon>
    </lineage>
</organism>
<accession>K0R181</accession>
<dbReference type="InterPro" id="IPR011009">
    <property type="entry name" value="Kinase-like_dom_sf"/>
</dbReference>
<dbReference type="PANTHER" id="PTHR11012">
    <property type="entry name" value="PROTEIN KINASE-LIKE DOMAIN-CONTAINING"/>
    <property type="match status" value="1"/>
</dbReference>
<name>K0R181_THAOC</name>
<dbReference type="PANTHER" id="PTHR11012:SF30">
    <property type="entry name" value="PROTEIN KINASE-LIKE DOMAIN-CONTAINING"/>
    <property type="match status" value="1"/>
</dbReference>
<dbReference type="SUPFAM" id="SSF56112">
    <property type="entry name" value="Protein kinase-like (PK-like)"/>
    <property type="match status" value="1"/>
</dbReference>
<keyword evidence="3" id="KW-1185">Reference proteome</keyword>
<feature type="domain" description="Aminoglycoside phosphotransferase" evidence="1">
    <location>
        <begin position="82"/>
        <end position="276"/>
    </location>
</feature>
<gene>
    <name evidence="2" type="ORF">THAOC_35241</name>
</gene>
<dbReference type="OrthoDB" id="411145at2759"/>
<dbReference type="eggNOG" id="ENOG502S10H">
    <property type="taxonomic scope" value="Eukaryota"/>
</dbReference>
<proteinExistence type="predicted"/>
<dbReference type="EMBL" id="AGNL01047986">
    <property type="protein sequence ID" value="EJK46108.1"/>
    <property type="molecule type" value="Genomic_DNA"/>
</dbReference>
<sequence length="356" mass="39474">MGGISRAEALRLAKICLPQIDASLDASSLDEGAVSTKSLCRLWAGMGTILSVKAETNSSTHEFIVKHVVPPRRKSRSLSDRRKADSYLVEANFYENLAPRMIEAGLALPVPYHVEVDDGNDEVIICMSRLDGSPAYLDSRDAVNSVLDWLSTLHAATWGTAEEVDALVDEVGLQPVGSYWHLDTRPDEHSNMSRRGWEGRLRLAARAIDERLKRDAMQCCVHGDAKDANILLDRDGAGIAARMYDLQYCGRACPAVDIAYFLCVAVGDVDRIYIEYYHQKLVEKLRGRGRRDVPALNELEDSIDLALSDFQRFMCGWGQWGSDISASVLRVLQRLDGGKALGSEDAYCDAMLREYG</sequence>
<evidence type="ECO:0000313" key="2">
    <source>
        <dbReference type="EMBL" id="EJK46108.1"/>
    </source>
</evidence>